<evidence type="ECO:0000313" key="11">
    <source>
        <dbReference type="Proteomes" id="UP000184144"/>
    </source>
</evidence>
<evidence type="ECO:0000313" key="10">
    <source>
        <dbReference type="EMBL" id="SHF67945.1"/>
    </source>
</evidence>
<keyword evidence="3 7" id="KW-0997">Cell inner membrane</keyword>
<feature type="transmembrane region" description="Helical" evidence="7">
    <location>
        <begin position="296"/>
        <end position="314"/>
    </location>
</feature>
<evidence type="ECO:0000259" key="8">
    <source>
        <dbReference type="Pfam" id="PF06808"/>
    </source>
</evidence>
<dbReference type="GO" id="GO:0022857">
    <property type="term" value="F:transmembrane transporter activity"/>
    <property type="evidence" value="ECO:0007669"/>
    <property type="project" value="UniProtKB-UniRule"/>
</dbReference>
<evidence type="ECO:0000256" key="4">
    <source>
        <dbReference type="ARBA" id="ARBA00022692"/>
    </source>
</evidence>
<keyword evidence="6 7" id="KW-0472">Membrane</keyword>
<evidence type="ECO:0000256" key="2">
    <source>
        <dbReference type="ARBA" id="ARBA00022475"/>
    </source>
</evidence>
<feature type="transmembrane region" description="Helical" evidence="7">
    <location>
        <begin position="112"/>
        <end position="137"/>
    </location>
</feature>
<evidence type="ECO:0000256" key="1">
    <source>
        <dbReference type="ARBA" id="ARBA00004429"/>
    </source>
</evidence>
<comment type="subcellular location">
    <subcellularLocation>
        <location evidence="1 7">Cell inner membrane</location>
        <topology evidence="1 7">Multi-pass membrane protein</topology>
    </subcellularLocation>
</comment>
<dbReference type="Pfam" id="PF06808">
    <property type="entry name" value="DctM"/>
    <property type="match status" value="1"/>
</dbReference>
<keyword evidence="11" id="KW-1185">Reference proteome</keyword>
<dbReference type="RefSeq" id="WP_073145868.1">
    <property type="nucleotide sequence ID" value="NZ_FQUV01000009.1"/>
</dbReference>
<feature type="transmembrane region" description="Helical" evidence="7">
    <location>
        <begin position="420"/>
        <end position="444"/>
    </location>
</feature>
<accession>A0A1M5DE96</accession>
<evidence type="ECO:0000256" key="3">
    <source>
        <dbReference type="ARBA" id="ARBA00022519"/>
    </source>
</evidence>
<organism evidence="9 11">
    <name type="scientific">Litoreibacter ascidiaceicola</name>
    <dbReference type="NCBI Taxonomy" id="1486859"/>
    <lineage>
        <taxon>Bacteria</taxon>
        <taxon>Pseudomonadati</taxon>
        <taxon>Pseudomonadota</taxon>
        <taxon>Alphaproteobacteria</taxon>
        <taxon>Rhodobacterales</taxon>
        <taxon>Roseobacteraceae</taxon>
        <taxon>Litoreibacter</taxon>
    </lineage>
</organism>
<dbReference type="EMBL" id="FQUV01000009">
    <property type="protein sequence ID" value="SHF67945.1"/>
    <property type="molecule type" value="Genomic_DNA"/>
</dbReference>
<keyword evidence="5 7" id="KW-1133">Transmembrane helix</keyword>
<feature type="transmembrane region" description="Helical" evidence="7">
    <location>
        <begin position="376"/>
        <end position="400"/>
    </location>
</feature>
<dbReference type="EMBL" id="FQUV01000009">
    <property type="protein sequence ID" value="SHF65398.1"/>
    <property type="molecule type" value="Genomic_DNA"/>
</dbReference>
<dbReference type="OrthoDB" id="7339120at2"/>
<protein>
    <recommendedName>
        <fullName evidence="7">TRAP transporter large permease protein</fullName>
    </recommendedName>
</protein>
<feature type="transmembrane region" description="Helical" evidence="7">
    <location>
        <begin position="32"/>
        <end position="49"/>
    </location>
</feature>
<dbReference type="PANTHER" id="PTHR33362">
    <property type="entry name" value="SIALIC ACID TRAP TRANSPORTER PERMEASE PROTEIN SIAT-RELATED"/>
    <property type="match status" value="1"/>
</dbReference>
<dbReference type="STRING" id="1486859.SAMN05444273_10910"/>
<dbReference type="GO" id="GO:0005886">
    <property type="term" value="C:plasma membrane"/>
    <property type="evidence" value="ECO:0007669"/>
    <property type="project" value="UniProtKB-SubCell"/>
</dbReference>
<sequence>MFDFLSLDVIGLGGMTIIALVLLFGLMLTGMALSWVTMTVAAVLLLVWIGPKGISLISLKVYGLSTAYVFVSIPIFIFMASLMERTSIAKDLFAAMQVISGNFRGGTAVQTVLVSVVLAAMSGIMGGEVVLLGLLALPQMIKLGYNRGLSIGTICAGGSLGTMIPPSIVLILFGLAANISVGDLFKAAITPGLLLAASYITYILIMANLKPHWAPTSSEDAELSKLSFREKAKIASGMIVPLLIITAVLGSIYGGVASITESASIGAFSVMLFAALRRELSFKVVTESLRQTITSIGALIWLGLGANALVGIYTRLGGTAYLGELFTGLPFEPIVIVMIMVGIFLLMGMFLDWVGILLLTIPIFIPIVKDLGFDPVWFGILFSISIQVAFLSPPFGPATFYLKSVAPPDVTLEEIYKSTLPFVCIQITVLGLVLAFPQIALWILD</sequence>
<dbReference type="AlphaFoldDB" id="A0A1M5DE96"/>
<evidence type="ECO:0000256" key="5">
    <source>
        <dbReference type="ARBA" id="ARBA00022989"/>
    </source>
</evidence>
<comment type="subunit">
    <text evidence="7">The complex comprises the extracytoplasmic solute receptor protein and the two transmembrane proteins.</text>
</comment>
<dbReference type="Proteomes" id="UP000184144">
    <property type="component" value="Unassembled WGS sequence"/>
</dbReference>
<gene>
    <name evidence="9" type="ORF">SAMN05444273_10910</name>
    <name evidence="10" type="ORF">SAMN05444273_109104</name>
</gene>
<feature type="transmembrane region" description="Helical" evidence="7">
    <location>
        <begin position="334"/>
        <end position="364"/>
    </location>
</feature>
<dbReference type="InterPro" id="IPR010656">
    <property type="entry name" value="DctM"/>
</dbReference>
<dbReference type="NCBIfam" id="TIGR00786">
    <property type="entry name" value="dctM"/>
    <property type="match status" value="1"/>
</dbReference>
<evidence type="ECO:0000256" key="6">
    <source>
        <dbReference type="ARBA" id="ARBA00023136"/>
    </source>
</evidence>
<evidence type="ECO:0000256" key="7">
    <source>
        <dbReference type="RuleBase" id="RU369079"/>
    </source>
</evidence>
<comment type="similarity">
    <text evidence="7">Belongs to the TRAP transporter large permease family.</text>
</comment>
<reference evidence="9" key="2">
    <citation type="submission" date="2016-11" db="EMBL/GenBank/DDBJ databases">
        <authorList>
            <person name="Jaros S."/>
            <person name="Januszkiewicz K."/>
            <person name="Wedrychowicz H."/>
        </authorList>
    </citation>
    <scope>NUCLEOTIDE SEQUENCE [LARGE SCALE GENOMIC DNA]</scope>
    <source>
        <strain evidence="9">DSM 100566</strain>
    </source>
</reference>
<dbReference type="PIRSF" id="PIRSF006066">
    <property type="entry name" value="HI0050"/>
    <property type="match status" value="1"/>
</dbReference>
<feature type="domain" description="TRAP C4-dicarboxylate transport system permease DctM subunit" evidence="8">
    <location>
        <begin position="20"/>
        <end position="439"/>
    </location>
</feature>
<feature type="transmembrane region" description="Helical" evidence="7">
    <location>
        <begin position="188"/>
        <end position="209"/>
    </location>
</feature>
<name>A0A1M5DE96_9RHOB</name>
<feature type="transmembrane region" description="Helical" evidence="7">
    <location>
        <begin position="259"/>
        <end position="276"/>
    </location>
</feature>
<comment type="function">
    <text evidence="7">Part of the tripartite ATP-independent periplasmic (TRAP) transport system.</text>
</comment>
<dbReference type="InterPro" id="IPR004681">
    <property type="entry name" value="TRAP_DctM"/>
</dbReference>
<keyword evidence="2" id="KW-1003">Cell membrane</keyword>
<keyword evidence="7" id="KW-0813">Transport</keyword>
<reference evidence="11" key="1">
    <citation type="submission" date="2016-11" db="EMBL/GenBank/DDBJ databases">
        <authorList>
            <person name="Varghese N."/>
            <person name="Submissions S."/>
        </authorList>
    </citation>
    <scope>NUCLEOTIDE SEQUENCE [LARGE SCALE GENOMIC DNA]</scope>
    <source>
        <strain evidence="11">DSM 100566</strain>
    </source>
</reference>
<proteinExistence type="inferred from homology"/>
<dbReference type="PANTHER" id="PTHR33362:SF7">
    <property type="entry name" value="SLL1103 PROTEIN"/>
    <property type="match status" value="1"/>
</dbReference>
<keyword evidence="4 7" id="KW-0812">Transmembrane</keyword>
<evidence type="ECO:0000313" key="9">
    <source>
        <dbReference type="EMBL" id="SHF65398.1"/>
    </source>
</evidence>
<feature type="transmembrane region" description="Helical" evidence="7">
    <location>
        <begin position="234"/>
        <end position="253"/>
    </location>
</feature>
<feature type="transmembrane region" description="Helical" evidence="7">
    <location>
        <begin position="149"/>
        <end position="176"/>
    </location>
</feature>
<feature type="transmembrane region" description="Helical" evidence="7">
    <location>
        <begin position="61"/>
        <end position="83"/>
    </location>
</feature>